<name>A0A0E1W8X3_BURPE</name>
<protein>
    <recommendedName>
        <fullName evidence="4">DUF1835 domain-containing protein</fullName>
    </recommendedName>
</protein>
<dbReference type="Pfam" id="PF12395">
    <property type="entry name" value="DUF3658"/>
    <property type="match status" value="1"/>
</dbReference>
<evidence type="ECO:0008006" key="4">
    <source>
        <dbReference type="Google" id="ProtNLM"/>
    </source>
</evidence>
<dbReference type="Pfam" id="PF08874">
    <property type="entry name" value="DUF1835"/>
    <property type="match status" value="1"/>
</dbReference>
<evidence type="ECO:0000259" key="2">
    <source>
        <dbReference type="Pfam" id="PF12395"/>
    </source>
</evidence>
<evidence type="ECO:0000313" key="3">
    <source>
        <dbReference type="EMBL" id="EET08834.1"/>
    </source>
</evidence>
<feature type="domain" description="DUF1835" evidence="1">
    <location>
        <begin position="19"/>
        <end position="134"/>
    </location>
</feature>
<gene>
    <name evidence="3" type="ORF">BURPS1710A_0039</name>
</gene>
<dbReference type="HOGENOM" id="CLU_1053229_0_0_4"/>
<dbReference type="EMBL" id="CM000832">
    <property type="protein sequence ID" value="EET08834.1"/>
    <property type="molecule type" value="Genomic_DNA"/>
</dbReference>
<dbReference type="InterPro" id="IPR022123">
    <property type="entry name" value="DUF3658"/>
</dbReference>
<evidence type="ECO:0000259" key="1">
    <source>
        <dbReference type="Pfam" id="PF08874"/>
    </source>
</evidence>
<reference evidence="3" key="1">
    <citation type="submission" date="2009-05" db="EMBL/GenBank/DDBJ databases">
        <authorList>
            <person name="Harkins D.M."/>
            <person name="DeShazer D."/>
            <person name="Woods D.E."/>
            <person name="Brinkac L.M."/>
            <person name="Brown K.A."/>
            <person name="Hung G.C."/>
            <person name="Tuanyok A."/>
            <person name="Zhang B."/>
            <person name="Nierman W.C."/>
        </authorList>
    </citation>
    <scope>NUCLEOTIDE SEQUENCE [LARGE SCALE GENOMIC DNA]</scope>
    <source>
        <strain evidence="3">1710a</strain>
    </source>
</reference>
<feature type="domain" description="DUF3658" evidence="2">
    <location>
        <begin position="169"/>
        <end position="275"/>
    </location>
</feature>
<feature type="non-terminal residue" evidence="3">
    <location>
        <position position="1"/>
    </location>
</feature>
<sequence length="291" mass="31641">TRRPAGGFSHVDDKPMSTIHVTMGGSAAASLRIALADAGRDEGVVELFDDLSVGPLRGADDSPDVRAAFWERAIGDVQQDWTAGLGGDFAKLETLAADTGQVVVWHAQSVADQLMLRRVAYHLRNAPQRLNEVRLSSADIDDPQSWVRLRADQATATGIFSSAQLRAKLPEAAPISVLRISRLALEWQEAKQANAELRYWICNTFKSGHYADIDALVLEHAPDEWGPAARTIGAVMAFADRGHLFVGDVIAFWRCRELAAAGRIELQGDARSIDDLRTATLRATPAVALPR</sequence>
<dbReference type="AlphaFoldDB" id="A0A0E1W8X3"/>
<dbReference type="InterPro" id="IPR014973">
    <property type="entry name" value="DUF1835"/>
</dbReference>
<proteinExistence type="predicted"/>
<organism evidence="3">
    <name type="scientific">Burkholderia pseudomallei 1710a</name>
    <dbReference type="NCBI Taxonomy" id="320371"/>
    <lineage>
        <taxon>Bacteria</taxon>
        <taxon>Pseudomonadati</taxon>
        <taxon>Pseudomonadota</taxon>
        <taxon>Betaproteobacteria</taxon>
        <taxon>Burkholderiales</taxon>
        <taxon>Burkholderiaceae</taxon>
        <taxon>Burkholderia</taxon>
        <taxon>pseudomallei group</taxon>
    </lineage>
</organism>
<accession>A0A0E1W8X3</accession>
<dbReference type="Proteomes" id="UP000001812">
    <property type="component" value="Chromosome I"/>
</dbReference>